<proteinExistence type="inferred from homology"/>
<feature type="transmembrane region" description="Helical" evidence="2">
    <location>
        <begin position="140"/>
        <end position="163"/>
    </location>
</feature>
<feature type="transmembrane region" description="Helical" evidence="2">
    <location>
        <begin position="17"/>
        <end position="41"/>
    </location>
</feature>
<keyword evidence="2" id="KW-1133">Transmembrane helix</keyword>
<dbReference type="Pfam" id="PF09335">
    <property type="entry name" value="VTT_dom"/>
    <property type="match status" value="1"/>
</dbReference>
<feature type="transmembrane region" description="Helical" evidence="2">
    <location>
        <begin position="53"/>
        <end position="75"/>
    </location>
</feature>
<dbReference type="GO" id="GO:0005886">
    <property type="term" value="C:plasma membrane"/>
    <property type="evidence" value="ECO:0007669"/>
    <property type="project" value="TreeGrafter"/>
</dbReference>
<evidence type="ECO:0000313" key="4">
    <source>
        <dbReference type="EMBL" id="NMM65030.1"/>
    </source>
</evidence>
<feature type="transmembrane region" description="Helical" evidence="2">
    <location>
        <begin position="113"/>
        <end position="133"/>
    </location>
</feature>
<dbReference type="PANTHER" id="PTHR42709">
    <property type="entry name" value="ALKALINE PHOSPHATASE LIKE PROTEIN"/>
    <property type="match status" value="1"/>
</dbReference>
<dbReference type="RefSeq" id="WP_169299614.1">
    <property type="nucleotide sequence ID" value="NZ_JABBNI010000058.1"/>
</dbReference>
<evidence type="ECO:0000259" key="3">
    <source>
        <dbReference type="Pfam" id="PF09335"/>
    </source>
</evidence>
<comment type="caution">
    <text evidence="4">The sequence shown here is derived from an EMBL/GenBank/DDBJ whole genome shotgun (WGS) entry which is preliminary data.</text>
</comment>
<feature type="domain" description="VTT" evidence="3">
    <location>
        <begin position="39"/>
        <end position="160"/>
    </location>
</feature>
<dbReference type="InterPro" id="IPR032816">
    <property type="entry name" value="VTT_dom"/>
</dbReference>
<dbReference type="PANTHER" id="PTHR42709:SF9">
    <property type="entry name" value="ALKALINE PHOSPHATASE LIKE PROTEIN"/>
    <property type="match status" value="1"/>
</dbReference>
<organism evidence="4 5">
    <name type="scientific">Clostridium muellerianum</name>
    <dbReference type="NCBI Taxonomy" id="2716538"/>
    <lineage>
        <taxon>Bacteria</taxon>
        <taxon>Bacillati</taxon>
        <taxon>Bacillota</taxon>
        <taxon>Clostridia</taxon>
        <taxon>Eubacteriales</taxon>
        <taxon>Clostridiaceae</taxon>
        <taxon>Clostridium</taxon>
    </lineage>
</organism>
<gene>
    <name evidence="4" type="ORF">HBE96_20780</name>
</gene>
<keyword evidence="5" id="KW-1185">Reference proteome</keyword>
<comment type="similarity">
    <text evidence="1">Belongs to the DedA family.</text>
</comment>
<evidence type="ECO:0000256" key="1">
    <source>
        <dbReference type="ARBA" id="ARBA00010792"/>
    </source>
</evidence>
<feature type="transmembrane region" description="Helical" evidence="2">
    <location>
        <begin position="169"/>
        <end position="194"/>
    </location>
</feature>
<keyword evidence="2" id="KW-0812">Transmembrane</keyword>
<sequence>MSSFTNLLITYFRDYNIWFLSILIMLGSVGIPTGACLIVLASGAFAYAGEFNIVVLFLQIWFFSCIGDIISYILWKLLGHKFLNKSLRLRTYFHPKIIKAQDYLEKHGKGTVFFTRFLISAMGPFVNAAAGIVEYKLVTFTLFIALGDLLWSCMYLGLGYWFGDSWESIVPIVTQVAEFFTCITILVISIYFFIKTIRSNKKNVNTK</sequence>
<keyword evidence="2" id="KW-0472">Membrane</keyword>
<dbReference type="Proteomes" id="UP000537131">
    <property type="component" value="Unassembled WGS sequence"/>
</dbReference>
<accession>A0A7Y0EKA1</accession>
<dbReference type="AlphaFoldDB" id="A0A7Y0EKA1"/>
<evidence type="ECO:0000256" key="2">
    <source>
        <dbReference type="SAM" id="Phobius"/>
    </source>
</evidence>
<reference evidence="4 5" key="1">
    <citation type="submission" date="2020-06" db="EMBL/GenBank/DDBJ databases">
        <title>Complete Genome Sequence of Clostridium muelleri sp. nov. P21T, an Acid-Alcohol Producing Acetogen Isolated from Old Hay.</title>
        <authorList>
            <person name="Duncan K.E."/>
            <person name="Tanner R.S."/>
        </authorList>
    </citation>
    <scope>NUCLEOTIDE SEQUENCE [LARGE SCALE GENOMIC DNA]</scope>
    <source>
        <strain evidence="4 5">P21</strain>
    </source>
</reference>
<dbReference type="EMBL" id="JABBNI010000058">
    <property type="protein sequence ID" value="NMM65030.1"/>
    <property type="molecule type" value="Genomic_DNA"/>
</dbReference>
<evidence type="ECO:0000313" key="5">
    <source>
        <dbReference type="Proteomes" id="UP000537131"/>
    </source>
</evidence>
<dbReference type="InterPro" id="IPR051311">
    <property type="entry name" value="DedA_domain"/>
</dbReference>
<protein>
    <submittedName>
        <fullName evidence="4">DedA family protein</fullName>
    </submittedName>
</protein>
<name>A0A7Y0EKA1_9CLOT</name>